<gene>
    <name evidence="2" type="ORF">MED217_13876</name>
</gene>
<keyword evidence="1" id="KW-0812">Transmembrane</keyword>
<evidence type="ECO:0000256" key="1">
    <source>
        <dbReference type="SAM" id="Phobius"/>
    </source>
</evidence>
<dbReference type="eggNOG" id="ENOG5033IE6">
    <property type="taxonomic scope" value="Bacteria"/>
</dbReference>
<keyword evidence="1" id="KW-1133">Transmembrane helix</keyword>
<dbReference type="OrthoDB" id="1453828at2"/>
<dbReference type="RefSeq" id="WP_009781129.1">
    <property type="nucleotide sequence ID" value="NZ_CH672395.1"/>
</dbReference>
<protein>
    <submittedName>
        <fullName evidence="2">Uncharacterized protein</fullName>
    </submittedName>
</protein>
<organism evidence="2 3">
    <name type="scientific">Leeuwenhoekiella blandensis (strain CECT 7118 / CCUG 51940 / KCTC 22103 / MED217)</name>
    <name type="common">Flavobacterium sp. (strain MED217)</name>
    <dbReference type="NCBI Taxonomy" id="398720"/>
    <lineage>
        <taxon>Bacteria</taxon>
        <taxon>Pseudomonadati</taxon>
        <taxon>Bacteroidota</taxon>
        <taxon>Flavobacteriia</taxon>
        <taxon>Flavobacteriales</taxon>
        <taxon>Flavobacteriaceae</taxon>
        <taxon>Leeuwenhoekiella</taxon>
    </lineage>
</organism>
<dbReference type="STRING" id="398720.MED217_13876"/>
<name>A3XR39_LEEBM</name>
<evidence type="ECO:0000313" key="2">
    <source>
        <dbReference type="EMBL" id="EAQ47985.1"/>
    </source>
</evidence>
<evidence type="ECO:0000313" key="3">
    <source>
        <dbReference type="Proteomes" id="UP000001601"/>
    </source>
</evidence>
<reference evidence="2 3" key="1">
    <citation type="journal article" date="2007" name="Nature">
        <title>Light stimulates growth of proteorhodopsin-containing marine Flavobacteria.</title>
        <authorList>
            <person name="Gomez-Consarnau L."/>
            <person name="Gonzalez J.M."/>
            <person name="Coll-Llado M."/>
            <person name="Gourdon P."/>
            <person name="Pascher T."/>
            <person name="Neutze R."/>
            <person name="Pedros-Alio C."/>
            <person name="Pinhassi J."/>
        </authorList>
    </citation>
    <scope>NUCLEOTIDE SEQUENCE [LARGE SCALE GENOMIC DNA]</scope>
    <source>
        <strain evidence="2 3">MED217</strain>
    </source>
</reference>
<comment type="caution">
    <text evidence="2">The sequence shown here is derived from an EMBL/GenBank/DDBJ whole genome shotgun (WGS) entry which is preliminary data.</text>
</comment>
<keyword evidence="1" id="KW-0472">Membrane</keyword>
<sequence length="61" mass="7318">MLDFIPDNFQSILIIVVLAVLFLAVMANNKRNQSKLRDRRKRNFKTDYFKLKNEREKESNS</sequence>
<keyword evidence="3" id="KW-1185">Reference proteome</keyword>
<dbReference type="HOGENOM" id="CLU_209109_0_0_10"/>
<dbReference type="AlphaFoldDB" id="A3XR39"/>
<proteinExistence type="predicted"/>
<accession>A3XR39</accession>
<dbReference type="Proteomes" id="UP000001601">
    <property type="component" value="Unassembled WGS sequence"/>
</dbReference>
<dbReference type="EMBL" id="AANC01000011">
    <property type="protein sequence ID" value="EAQ47985.1"/>
    <property type="molecule type" value="Genomic_DNA"/>
</dbReference>
<feature type="transmembrane region" description="Helical" evidence="1">
    <location>
        <begin position="12"/>
        <end position="29"/>
    </location>
</feature>